<dbReference type="Proteomes" id="UP000319424">
    <property type="component" value="Unassembled WGS sequence"/>
</dbReference>
<protein>
    <submittedName>
        <fullName evidence="1">Type I-E CRISPR-associated protein Cse1/CasA</fullName>
    </submittedName>
</protein>
<dbReference type="AlphaFoldDB" id="A0A552VBZ1"/>
<dbReference type="InterPro" id="IPR013381">
    <property type="entry name" value="CRISPR-assoc_prot_Cse1"/>
</dbReference>
<gene>
    <name evidence="1" type="ORF">FL857_02995</name>
</gene>
<dbReference type="OrthoDB" id="3187690at2"/>
<name>A0A552VBZ1_9FIRM</name>
<dbReference type="Gene3D" id="1.10.132.100">
    <property type="match status" value="1"/>
</dbReference>
<organism evidence="1 2">
    <name type="scientific">Criibacterium bergeronii</name>
    <dbReference type="NCBI Taxonomy" id="1871336"/>
    <lineage>
        <taxon>Bacteria</taxon>
        <taxon>Bacillati</taxon>
        <taxon>Bacillota</taxon>
        <taxon>Clostridia</taxon>
        <taxon>Peptostreptococcales</taxon>
        <taxon>Filifactoraceae</taxon>
        <taxon>Criibacterium</taxon>
    </lineage>
</organism>
<comment type="caution">
    <text evidence="1">The sequence shown here is derived from an EMBL/GenBank/DDBJ whole genome shotgun (WGS) entry which is preliminary data.</text>
</comment>
<dbReference type="RefSeq" id="WP_144015671.1">
    <property type="nucleotide sequence ID" value="NZ_VJXW01000003.1"/>
</dbReference>
<evidence type="ECO:0000313" key="2">
    <source>
        <dbReference type="Proteomes" id="UP000319424"/>
    </source>
</evidence>
<proteinExistence type="predicted"/>
<dbReference type="Pfam" id="PF09481">
    <property type="entry name" value="CRISPR_Cse1"/>
    <property type="match status" value="1"/>
</dbReference>
<sequence length="563" mass="65808">MGRYNLLDEPWISVLVDESGKSREVSLKEVFRNAHKYIDLAGDTKMQDFSTLRLLLAVLHTVFSRFSADGEEYAFFKLDERFKQVEKIREDDLEDYKDKLCDTWFDLWESKEFPDIIQDYLEKWRDRFYLFDDKYPFYQVVNEDITSDKISKSEGSEILGKNINRCISQSANKISLFSPKYELDNNKEKMTYPQMVRWLIHLQNYIGLSDKVIFGKDKYTASKGWLFDLGGIYLKGKNLFETLLLNFYILNEENNNLLNIQEPCWELTSNEMIKKFLKGGYVSDVAGLYTAWSRAAYIDKDITENSIFSCKIVKLANINHQDNFIEPMTLWKYNKDGDNKDKFTPRKHQKNKSVWRNFGLLTGFEDATPSNKIRQPGIINWLNTIEEEIGNQNVTICAASMEDDANATSWVPVDEILDEINVNNTVLADMNSWVVRINEVVDNTKLIIDFYYKNYLKDILEIRNSTDKGFVETNIERIYFLIDESFKTWLSNIKKDDDPNIKIKQWNKILKSSVINQAKSQLESGNTRDFRGIEKDGKVKNIATAYNAFLSNINKHLIVEEES</sequence>
<accession>A0A552VBZ1</accession>
<evidence type="ECO:0000313" key="1">
    <source>
        <dbReference type="EMBL" id="TRW27977.1"/>
    </source>
</evidence>
<reference evidence="1 2" key="1">
    <citation type="submission" date="2019-07" db="EMBL/GenBank/DDBJ databases">
        <title>Criibacterium bergeronii gen. nov., sp. nov. isolated from human clinical samples.</title>
        <authorList>
            <person name="Maheux A.F."/>
            <person name="Boudreau D.K."/>
            <person name="Berube E."/>
            <person name="Brodeur S."/>
            <person name="Bernard K.A."/>
            <person name="Abed J.Y."/>
            <person name="Ducrey E."/>
            <person name="Guay E.F."/>
            <person name="Raymond F."/>
            <person name="Corbeil J."/>
            <person name="Domingo M.-C."/>
            <person name="Roy P.H."/>
            <person name="Boissinot M."/>
            <person name="Tocheva E.I."/>
            <person name="Omar R.F."/>
        </authorList>
    </citation>
    <scope>NUCLEOTIDE SEQUENCE [LARGE SCALE GENOMIC DNA]</scope>
    <source>
        <strain evidence="1 2">CCRI-24246</strain>
    </source>
</reference>
<dbReference type="EMBL" id="VJXW01000003">
    <property type="protein sequence ID" value="TRW27977.1"/>
    <property type="molecule type" value="Genomic_DNA"/>
</dbReference>